<keyword evidence="3" id="KW-1185">Reference proteome</keyword>
<comment type="caution">
    <text evidence="2">The sequence shown here is derived from an EMBL/GenBank/DDBJ whole genome shotgun (WGS) entry which is preliminary data.</text>
</comment>
<evidence type="ECO:0000313" key="3">
    <source>
        <dbReference type="Proteomes" id="UP000323946"/>
    </source>
</evidence>
<sequence length="664" mass="74137">MSENHSEFHDPQGPIHSGSGDQNIYLYDSIRESVRAQARGRRRTPSDDLRWLKQRFVAPPGLAIARTTLADARTALLTGPPGCGRRTAATMLLHELAGDRAPLTELEDEAADPDASLSAVKVLPRHLFVLDMSSSNEAVFRARQRELLAFRAEVQKADGHLVVVLPGSLAHHVEAELSRYIVRIERPDGREVLAAHLAAEQITLPTDRLDHEDVEQHLTASMAEITNLARMTVEARRSDPGGDAESWFLEAISACTDRRGEVAEVVGKHARGRARSVLLAAAMCRGATSDAVFFASHRLVKQLGFEEEPRLEQDGHHDHLVSLGIEVTADGRVEFDKLGYDQAARDYFWDSYPDLRKRFCGWVHSIIRDPLFTGRDRMNLVDHVVAASLRTNSPAHVRWLIEQWVFPESNARSNPLQDFGVRALIAGLSDERHGRFFRRMVWEWSTSDDLPAAVGQILVEVCTEVIAPRFPAQALVRLHQRARREDGRGDPTARQALLELTSTNPTLWRLLLDRLANDAARDNNWPMDLYLFLALADPTHLIRGDRPLITDAVVRPQLVFLWYRAMVAAGAPAAVPDPVRHRVSHWLAAAVQPAPRDLLLGLLVEAAQQNLPLLGFLHVSARDWSHAGDGRAEVAMRLSQLIDLAQGLQPTDYLFDRMPQEAAR</sequence>
<accession>A0A5M7BKA3</accession>
<gene>
    <name evidence="2" type="ORF">F1721_23515</name>
</gene>
<organism evidence="2 3">
    <name type="scientific">Saccharopolyspora hirsuta</name>
    <dbReference type="NCBI Taxonomy" id="1837"/>
    <lineage>
        <taxon>Bacteria</taxon>
        <taxon>Bacillati</taxon>
        <taxon>Actinomycetota</taxon>
        <taxon>Actinomycetes</taxon>
        <taxon>Pseudonocardiales</taxon>
        <taxon>Pseudonocardiaceae</taxon>
        <taxon>Saccharopolyspora</taxon>
    </lineage>
</organism>
<dbReference type="AlphaFoldDB" id="A0A5M7BKA3"/>
<feature type="region of interest" description="Disordered" evidence="1">
    <location>
        <begin position="1"/>
        <end position="22"/>
    </location>
</feature>
<evidence type="ECO:0000313" key="2">
    <source>
        <dbReference type="EMBL" id="KAA5830079.1"/>
    </source>
</evidence>
<evidence type="ECO:0000256" key="1">
    <source>
        <dbReference type="SAM" id="MobiDB-lite"/>
    </source>
</evidence>
<name>A0A5M7BKA3_SACHI</name>
<dbReference type="RefSeq" id="WP_150068933.1">
    <property type="nucleotide sequence ID" value="NZ_JBEPDJ010000004.1"/>
</dbReference>
<feature type="compositionally biased region" description="Basic and acidic residues" evidence="1">
    <location>
        <begin position="1"/>
        <end position="10"/>
    </location>
</feature>
<dbReference type="Proteomes" id="UP000323946">
    <property type="component" value="Unassembled WGS sequence"/>
</dbReference>
<protein>
    <submittedName>
        <fullName evidence="2">Uncharacterized protein</fullName>
    </submittedName>
</protein>
<dbReference type="EMBL" id="VWPH01000011">
    <property type="protein sequence ID" value="KAA5830079.1"/>
    <property type="molecule type" value="Genomic_DNA"/>
</dbReference>
<proteinExistence type="predicted"/>
<reference evidence="2 3" key="1">
    <citation type="submission" date="2019-09" db="EMBL/GenBank/DDBJ databases">
        <title>Draft genome sequence of the thermophilic Saccharopolyspora hirsuta VKM Ac-666T.</title>
        <authorList>
            <person name="Lobastova T.G."/>
            <person name="Fokina V."/>
            <person name="Bragin E.Y."/>
            <person name="Shtratnikova V.Y."/>
            <person name="Starodumova I.P."/>
            <person name="Tarlachkov S.V."/>
            <person name="Donova M.V."/>
        </authorList>
    </citation>
    <scope>NUCLEOTIDE SEQUENCE [LARGE SCALE GENOMIC DNA]</scope>
    <source>
        <strain evidence="2 3">VKM Ac-666</strain>
    </source>
</reference>
<dbReference type="OrthoDB" id="3848913at2"/>